<evidence type="ECO:0000313" key="3">
    <source>
        <dbReference type="Proteomes" id="UP000437068"/>
    </source>
</evidence>
<name>A0A6A3PK14_9STRA</name>
<dbReference type="Proteomes" id="UP000437068">
    <property type="component" value="Unassembled WGS sequence"/>
</dbReference>
<dbReference type="EMBL" id="QXGA01008585">
    <property type="protein sequence ID" value="KAE9057863.1"/>
    <property type="molecule type" value="Genomic_DNA"/>
</dbReference>
<gene>
    <name evidence="2" type="ORF">PF001_g32246</name>
    <name evidence="1" type="ORF">PF006_g32306</name>
</gene>
<accession>A0A6A3PK14</accession>
<dbReference type="AlphaFoldDB" id="A0A6A3PK14"/>
<evidence type="ECO:0000313" key="4">
    <source>
        <dbReference type="Proteomes" id="UP000440732"/>
    </source>
</evidence>
<organism evidence="1 4">
    <name type="scientific">Phytophthora fragariae</name>
    <dbReference type="NCBI Taxonomy" id="53985"/>
    <lineage>
        <taxon>Eukaryota</taxon>
        <taxon>Sar</taxon>
        <taxon>Stramenopiles</taxon>
        <taxon>Oomycota</taxon>
        <taxon>Peronosporomycetes</taxon>
        <taxon>Peronosporales</taxon>
        <taxon>Peronosporaceae</taxon>
        <taxon>Phytophthora</taxon>
    </lineage>
</organism>
<comment type="caution">
    <text evidence="1">The sequence shown here is derived from an EMBL/GenBank/DDBJ whole genome shotgun (WGS) entry which is preliminary data.</text>
</comment>
<protein>
    <submittedName>
        <fullName evidence="1">Uncharacterized protein</fullName>
    </submittedName>
</protein>
<sequence length="55" mass="5498">MLLVGGRFGTSGSGVVGALLTAVVSSFCSSVRHEFEEGVTSHSDTSHASASAARS</sequence>
<dbReference type="EMBL" id="QXGE01008472">
    <property type="protein sequence ID" value="KAE9261882.1"/>
    <property type="molecule type" value="Genomic_DNA"/>
</dbReference>
<evidence type="ECO:0000313" key="2">
    <source>
        <dbReference type="EMBL" id="KAE9261882.1"/>
    </source>
</evidence>
<reference evidence="3 4" key="1">
    <citation type="submission" date="2018-08" db="EMBL/GenBank/DDBJ databases">
        <title>Genomic investigation of the strawberry pathogen Phytophthora fragariae indicates pathogenicity is determined by transcriptional variation in three key races.</title>
        <authorList>
            <person name="Adams T.M."/>
            <person name="Armitage A.D."/>
            <person name="Sobczyk M.K."/>
            <person name="Bates H.J."/>
            <person name="Dunwell J.M."/>
            <person name="Nellist C.F."/>
            <person name="Harrison R.J."/>
        </authorList>
    </citation>
    <scope>NUCLEOTIDE SEQUENCE [LARGE SCALE GENOMIC DNA]</scope>
    <source>
        <strain evidence="2 3">A4</strain>
        <strain evidence="1 4">NOV-5</strain>
    </source>
</reference>
<evidence type="ECO:0000313" key="1">
    <source>
        <dbReference type="EMBL" id="KAE9057863.1"/>
    </source>
</evidence>
<proteinExistence type="predicted"/>
<dbReference type="Proteomes" id="UP000440732">
    <property type="component" value="Unassembled WGS sequence"/>
</dbReference>